<accession>A0A077ZVT7</accession>
<proteinExistence type="predicted"/>
<feature type="region of interest" description="Disordered" evidence="1">
    <location>
        <begin position="215"/>
        <end position="257"/>
    </location>
</feature>
<gene>
    <name evidence="2" type="primary">Contig19134.g20296</name>
    <name evidence="2" type="ORF">STYLEM_2336</name>
</gene>
<dbReference type="PANTHER" id="PTHR12616">
    <property type="entry name" value="VACUOLAR PROTEIN SORTING VPS41"/>
    <property type="match status" value="1"/>
</dbReference>
<dbReference type="GO" id="GO:0006623">
    <property type="term" value="P:protein targeting to vacuole"/>
    <property type="evidence" value="ECO:0007669"/>
    <property type="project" value="InterPro"/>
</dbReference>
<dbReference type="Proteomes" id="UP000039865">
    <property type="component" value="Unassembled WGS sequence"/>
</dbReference>
<feature type="compositionally biased region" description="Low complexity" evidence="1">
    <location>
        <begin position="1997"/>
        <end position="2012"/>
    </location>
</feature>
<feature type="region of interest" description="Disordered" evidence="1">
    <location>
        <begin position="40"/>
        <end position="113"/>
    </location>
</feature>
<feature type="compositionally biased region" description="Polar residues" evidence="1">
    <location>
        <begin position="103"/>
        <end position="113"/>
    </location>
</feature>
<feature type="compositionally biased region" description="Polar residues" evidence="1">
    <location>
        <begin position="240"/>
        <end position="256"/>
    </location>
</feature>
<evidence type="ECO:0000256" key="1">
    <source>
        <dbReference type="SAM" id="MobiDB-lite"/>
    </source>
</evidence>
<sequence>MSGKDLQDFIPDNDAMDDDDMDPMNEDYLMKDLMTGFGNTSAGNSFKDKIQSKDKLDSFSPEKQRDSIKKSIDETSNRLSKRKSMVDNNLMKGFSQSDDSDDYFNNQQKSQSKAKMYNASLVIPPDEMNLNRASMVPKQNEKFENEQNRPRIQTITNNQALTSRKAVVRGPNTNKFHDMLDQIDVEEKSLSHQDDLMEDGSQMMDNLLGQVDSFQEERQGTGGADKSLNKTNDGKDSSDQFDMNHSNGQKSNQSLGQIKANPRFSTIFDDNYLKSSLVQTHSMYKRRGSNLRKTSSGQDQNSSHPEISVEDKKEQLAGAASNDVQPETNQEDSLDTEEDLNNYLEELEETDKKKDSHHKHEQPSGKSISNISKISGQRDAIDVIEEVEGEDDENFLNSDESFTKEFYQTMHQDVLEYNMTPQNKRRSIKIREITKDDWDYKDLVKMIDWNERRYQEMAKSKLKENSVLSIKNQNTSDIRIRTFTNFVNLNSVSKKMVSERSFSKSRATCLGISEDLLMIGNTEGQLWMFDRESEEDYASYSEKSKEFIGNSVSAIDVHPNRTEYVVIGYERGQIVLIDVTEPKKSIKTIKDHHKMSAIVNIKFVDWYGNLPLKNVNEVQTEFTKQQILQEEDKQAWMFISIDQTGKVIINTIQKALFGMKASKHIVIDPTKQQVPMSKFHGIGEYDDIPIFALGNSEEVHIMEARPNMHTEFLTIKRPQRYFSRSRNDFETFQKFAPNLSWGHGHSPVLKDRPHSLLAVCWGPLIQLVVIIDHDDVDQPFIEDGYYILRNWNTGEQKMIKTPRVRRSVRFANDEYSDNRSMINQSTKEDSKRNDSVQNSRIEDKEIFFEEVYDDSQAFNIPSLFIEQIQFVSDSTLMVITQSQEIRILYTQSFNPEIYDAEKVQQQEKNSLRNSNRIVPKVFPEIEVGIKLPQVQRSEFGGGTFNQTIKFYESKLVILTSKNIQACNHLSWQDSIQEFKRYVQDDLIKVFSRLLDIYKGKIKGFSGIPDNSTIREIQLKAGLKLNVREIICEKIEKTYLQNQKLQNQVNTQIDSSKSKEEQKKQLQALQEFQEDRKKKYQTLIRISIEFCVELKDCYFLFYDLFLLFKEEQLEDLFIEELEPFILAGKFQEWEIPNDILQEHVINYYKNDPTKADQLEKIIVNLNFNQIEKKIVLEFIHFSEQNFLSTSILFLYTQVIEKKDNTSCVQVLCSLFDLYKKCTKQSSISVFDLQMLKEFDYDSDEKKQIEKSQLYLGYKILWAIRLFIDGKKFPQGNIRERKWRSYIHDVIQFLSTHEYIKVLLDIDAETLFQVISILFYQSKPFELVQQGRDLQSNPNLFSLTHVEFLKDLDSYCMLETTPEGIKNQYLFFVANVVAKSQIHGVSVYYYYKITRELMSRHRKYLEFNKNLHEMSNKKKKKINEQLSKSNEHIILKQQQQDELKYIQKTENDFINLIKLSEPLDNIQISEMLKLLDNSQFNQVRVYLLEKKQEYIKCLQMLLTDYKVNEAWTQEHQAERVINWIKEKLALLEEKSVISIQDKTILEQFKREVTQNIKKIVVMNPKETINLIEEKFGANHKEMIDLLSRDPMEQMLYLETLLEEQDQTIQETIKSYGLRSTNPQEAKRYIEFLKLHLKLCCQMNKDKVLSIVEKMVKHSYYPIQDCLQICQENGLIEAAFLLNKKLGKYFDSVTQGIQIIRNKINLTKLKIEIYFAHKKQDISLTFPVTHDYMTECTTFDSFFKQILQICKKNSNEVEVGKEEEVWFIVIDMLQEMRNNEILHNKRYCRQFFQKRINLFLEALIKVIPFKNFINHVLLQQVDLQFKEFEDIILQLFQNNNSESLVLQNANNAIYKVNTELFSQFSQQTMKGILFRQRVCMLCKKYIDSHLYDEAEDTTHDETLNNLSDEDDDAFDSYFYDSSKEYVKIFACKHTYHIRCLRKHYKEKYDEVEEIYMRKVERLRCPKCNLKNYDIDGETKKFKQQPQRSRANEQQTSMKQLSELSHSNHSSGISLSDDPIERKLQARQIRNTMKSQTLKNRQLQKLSKMMNFFESQKESEGLLIKDFR</sequence>
<dbReference type="Gene3D" id="2.130.10.10">
    <property type="entry name" value="YVTN repeat-like/Quinoprotein amine dehydrogenase"/>
    <property type="match status" value="1"/>
</dbReference>
<feature type="region of interest" description="Disordered" evidence="1">
    <location>
        <begin position="284"/>
        <end position="336"/>
    </location>
</feature>
<organism evidence="2 3">
    <name type="scientific">Stylonychia lemnae</name>
    <name type="common">Ciliate</name>
    <dbReference type="NCBI Taxonomy" id="5949"/>
    <lineage>
        <taxon>Eukaryota</taxon>
        <taxon>Sar</taxon>
        <taxon>Alveolata</taxon>
        <taxon>Ciliophora</taxon>
        <taxon>Intramacronucleata</taxon>
        <taxon>Spirotrichea</taxon>
        <taxon>Stichotrichia</taxon>
        <taxon>Sporadotrichida</taxon>
        <taxon>Oxytrichidae</taxon>
        <taxon>Stylonychinae</taxon>
        <taxon>Stylonychia</taxon>
    </lineage>
</organism>
<feature type="compositionally biased region" description="Basic and acidic residues" evidence="1">
    <location>
        <begin position="826"/>
        <end position="837"/>
    </location>
</feature>
<dbReference type="EMBL" id="CCKQ01002266">
    <property type="protein sequence ID" value="CDW73360.1"/>
    <property type="molecule type" value="Genomic_DNA"/>
</dbReference>
<dbReference type="SUPFAM" id="SSF50978">
    <property type="entry name" value="WD40 repeat-like"/>
    <property type="match status" value="1"/>
</dbReference>
<dbReference type="InParanoid" id="A0A077ZVT7"/>
<feature type="compositionally biased region" description="Polar residues" evidence="1">
    <location>
        <begin position="1980"/>
        <end position="1996"/>
    </location>
</feature>
<keyword evidence="3" id="KW-1185">Reference proteome</keyword>
<dbReference type="InterPro" id="IPR045111">
    <property type="entry name" value="Vps41/Vps8"/>
</dbReference>
<dbReference type="InterPro" id="IPR015943">
    <property type="entry name" value="WD40/YVTN_repeat-like_dom_sf"/>
</dbReference>
<dbReference type="InterPro" id="IPR036322">
    <property type="entry name" value="WD40_repeat_dom_sf"/>
</dbReference>
<feature type="compositionally biased region" description="Basic and acidic residues" evidence="1">
    <location>
        <begin position="46"/>
        <end position="76"/>
    </location>
</feature>
<dbReference type="PANTHER" id="PTHR12616:SF8">
    <property type="entry name" value="VACUOLAR PROTEIN SORTING-ASSOCIATED PROTEIN 8 HOMOLOG"/>
    <property type="match status" value="1"/>
</dbReference>
<feature type="region of interest" description="Disordered" evidence="1">
    <location>
        <begin position="818"/>
        <end position="837"/>
    </location>
</feature>
<dbReference type="OMA" id="HIMEARP"/>
<reference evidence="2 3" key="1">
    <citation type="submission" date="2014-06" db="EMBL/GenBank/DDBJ databases">
        <authorList>
            <person name="Swart Estienne"/>
        </authorList>
    </citation>
    <scope>NUCLEOTIDE SEQUENCE [LARGE SCALE GENOMIC DNA]</scope>
    <source>
        <strain evidence="2 3">130c</strain>
    </source>
</reference>
<evidence type="ECO:0000313" key="3">
    <source>
        <dbReference type="Proteomes" id="UP000039865"/>
    </source>
</evidence>
<protein>
    <submittedName>
        <fullName evidence="2">Ring zinc finger-containing protein</fullName>
    </submittedName>
</protein>
<evidence type="ECO:0000313" key="2">
    <source>
        <dbReference type="EMBL" id="CDW73360.1"/>
    </source>
</evidence>
<dbReference type="OrthoDB" id="289913at2759"/>
<dbReference type="GO" id="GO:0034058">
    <property type="term" value="P:endosomal vesicle fusion"/>
    <property type="evidence" value="ECO:0007669"/>
    <property type="project" value="TreeGrafter"/>
</dbReference>
<feature type="region of interest" description="Disordered" evidence="1">
    <location>
        <begin position="1"/>
        <end position="26"/>
    </location>
</feature>
<feature type="compositionally biased region" description="Acidic residues" evidence="1">
    <location>
        <begin position="14"/>
        <end position="25"/>
    </location>
</feature>
<dbReference type="GO" id="GO:0030897">
    <property type="term" value="C:HOPS complex"/>
    <property type="evidence" value="ECO:0007669"/>
    <property type="project" value="TreeGrafter"/>
</dbReference>
<feature type="region of interest" description="Disordered" evidence="1">
    <location>
        <begin position="1975"/>
        <end position="2015"/>
    </location>
</feature>
<dbReference type="GO" id="GO:0005770">
    <property type="term" value="C:late endosome"/>
    <property type="evidence" value="ECO:0007669"/>
    <property type="project" value="TreeGrafter"/>
</dbReference>
<dbReference type="Pfam" id="PF23410">
    <property type="entry name" value="Beta-prop_VPS8"/>
    <property type="match status" value="1"/>
</dbReference>
<name>A0A077ZVT7_STYLE</name>
<feature type="compositionally biased region" description="Low complexity" evidence="1">
    <location>
        <begin position="364"/>
        <end position="375"/>
    </location>
</feature>
<feature type="region of interest" description="Disordered" evidence="1">
    <location>
        <begin position="349"/>
        <end position="377"/>
    </location>
</feature>
<feature type="compositionally biased region" description="Polar residues" evidence="1">
    <location>
        <begin position="291"/>
        <end position="305"/>
    </location>
</feature>